<dbReference type="NCBIfam" id="TIGR00756">
    <property type="entry name" value="PPR"/>
    <property type="match status" value="9"/>
</dbReference>
<evidence type="ECO:0000259" key="4">
    <source>
        <dbReference type="Pfam" id="PF19160"/>
    </source>
</evidence>
<dbReference type="InterPro" id="IPR059003">
    <property type="entry name" value="At1g61900_C"/>
</dbReference>
<organism evidence="6 7">
    <name type="scientific">Pisum sativum</name>
    <name type="common">Garden pea</name>
    <name type="synonym">Lathyrus oleraceus</name>
    <dbReference type="NCBI Taxonomy" id="3888"/>
    <lineage>
        <taxon>Eukaryota</taxon>
        <taxon>Viridiplantae</taxon>
        <taxon>Streptophyta</taxon>
        <taxon>Embryophyta</taxon>
        <taxon>Tracheophyta</taxon>
        <taxon>Spermatophyta</taxon>
        <taxon>Magnoliopsida</taxon>
        <taxon>eudicotyledons</taxon>
        <taxon>Gunneridae</taxon>
        <taxon>Pentapetalae</taxon>
        <taxon>rosids</taxon>
        <taxon>fabids</taxon>
        <taxon>Fabales</taxon>
        <taxon>Fabaceae</taxon>
        <taxon>Papilionoideae</taxon>
        <taxon>50 kb inversion clade</taxon>
        <taxon>NPAAA clade</taxon>
        <taxon>Hologalegina</taxon>
        <taxon>IRL clade</taxon>
        <taxon>Fabeae</taxon>
        <taxon>Lathyrus</taxon>
    </lineage>
</organism>
<evidence type="ECO:0000313" key="7">
    <source>
        <dbReference type="Proteomes" id="UP001058974"/>
    </source>
</evidence>
<keyword evidence="3" id="KW-0812">Transmembrane</keyword>
<dbReference type="PANTHER" id="PTHR33831:SF4">
    <property type="entry name" value="GPI-ANCHORED PROTEIN"/>
    <property type="match status" value="1"/>
</dbReference>
<dbReference type="InterPro" id="IPR011990">
    <property type="entry name" value="TPR-like_helical_dom_sf"/>
</dbReference>
<dbReference type="Pfam" id="PF26584">
    <property type="entry name" value="At1g61900"/>
    <property type="match status" value="1"/>
</dbReference>
<dbReference type="PROSITE" id="PS51375">
    <property type="entry name" value="PPR"/>
    <property type="match status" value="10"/>
</dbReference>
<gene>
    <name evidence="6" type="ORF">KIW84_075042</name>
</gene>
<dbReference type="AlphaFoldDB" id="A0A9D4VUA9"/>
<name>A0A9D4VUA9_PEA</name>
<dbReference type="Pfam" id="PF01535">
    <property type="entry name" value="PPR"/>
    <property type="match status" value="2"/>
</dbReference>
<reference evidence="6 7" key="1">
    <citation type="journal article" date="2022" name="Nat. Genet.">
        <title>Improved pea reference genome and pan-genome highlight genomic features and evolutionary characteristics.</title>
        <authorList>
            <person name="Yang T."/>
            <person name="Liu R."/>
            <person name="Luo Y."/>
            <person name="Hu S."/>
            <person name="Wang D."/>
            <person name="Wang C."/>
            <person name="Pandey M.K."/>
            <person name="Ge S."/>
            <person name="Xu Q."/>
            <person name="Li N."/>
            <person name="Li G."/>
            <person name="Huang Y."/>
            <person name="Saxena R.K."/>
            <person name="Ji Y."/>
            <person name="Li M."/>
            <person name="Yan X."/>
            <person name="He Y."/>
            <person name="Liu Y."/>
            <person name="Wang X."/>
            <person name="Xiang C."/>
            <person name="Varshney R.K."/>
            <person name="Ding H."/>
            <person name="Gao S."/>
            <person name="Zong X."/>
        </authorList>
    </citation>
    <scope>NUCLEOTIDE SEQUENCE [LARGE SCALE GENOMIC DNA]</scope>
    <source>
        <strain evidence="6 7">cv. Zhongwan 6</strain>
    </source>
</reference>
<evidence type="ECO:0000256" key="1">
    <source>
        <dbReference type="ARBA" id="ARBA00022737"/>
    </source>
</evidence>
<dbReference type="Pfam" id="PF19160">
    <property type="entry name" value="SPARK"/>
    <property type="match status" value="1"/>
</dbReference>
<accession>A0A9D4VUA9</accession>
<feature type="repeat" description="PPR" evidence="2">
    <location>
        <begin position="318"/>
        <end position="352"/>
    </location>
</feature>
<dbReference type="Gene3D" id="1.25.40.10">
    <property type="entry name" value="Tetratricopeptide repeat domain"/>
    <property type="match status" value="5"/>
</dbReference>
<dbReference type="Proteomes" id="UP001058974">
    <property type="component" value="Chromosome 7"/>
</dbReference>
<dbReference type="EMBL" id="JAMSHJ010000007">
    <property type="protein sequence ID" value="KAI5389597.1"/>
    <property type="molecule type" value="Genomic_DNA"/>
</dbReference>
<proteinExistence type="predicted"/>
<protein>
    <submittedName>
        <fullName evidence="6">Uncharacterized protein</fullName>
    </submittedName>
</protein>
<feature type="repeat" description="PPR" evidence="2">
    <location>
        <begin position="388"/>
        <end position="422"/>
    </location>
</feature>
<feature type="repeat" description="PPR" evidence="2">
    <location>
        <begin position="247"/>
        <end position="281"/>
    </location>
</feature>
<keyword evidence="3" id="KW-0472">Membrane</keyword>
<keyword evidence="3" id="KW-1133">Transmembrane helix</keyword>
<comment type="caution">
    <text evidence="6">The sequence shown here is derived from an EMBL/GenBank/DDBJ whole genome shotgun (WGS) entry which is preliminary data.</text>
</comment>
<feature type="domain" description="SPARK" evidence="4">
    <location>
        <begin position="711"/>
        <end position="864"/>
    </location>
</feature>
<sequence length="1090" mass="121133">MSIQTPPSTLNPSSTSTINHLKTLPDVPDETTPFSSQIAHSQHALHKLMTSSSIFTTFRISNTALVTHYHTLKPNKLEAWFVKIVSTLFLRFTDSSDATFSRYVSNHLTPSLTLQIIKRLNNPQLGFSFFQFTKQSLNLSYSFWTYNFLLRSLCQQHQHDSAKLVYHSMRADGLLPDSRLLGFLVSSFAFVDRFDVSKEFLRESLCNKVDVNVVVYNNFLNILVKCNRLDDAVSLFRELVRFNFDIDIFTFNILIRGFCVVGEIDEAFRFLNDMRSFGCYPDVVSYNTLIHGLCRINEVDRARDLVREISLRTEFSPNVLSYTIVISGYCKLSKMKEASSIFNEMVTSGAKPSAATFNALIYGFVKAGDMASALGMHKRMLFHGCSPDVVTFTLLIDGYCRVGQLDYGLDLWNEMKARNVSANLYTFSILISAVCRSNRLQEARELLRLLNQSDIVAQPFIYNPVIDGYCKSGNVDEANAIVIDMEKKCKPDKLTFTILIIGHCMKGRAPEAIGIFYKMLGTGCSPDEVTIRTLSSCLLKSGMPSEAARIKEAILSLEFEVVVRLISYVRPFGFSTASIWFSRVKTQCPRRARKLWAAIRMLIIIELLVSNAHLYKFPCLIVVGSWCCRLILFVIWLPTFLHVTAQESHADHRRTTSLVELAKEPTSGDSGLFDPIEISPSVIPKVPFPTESVRPMYPIPYVPTRYEPVLTGKCPVNFSRPEISNILDKAAFDCFGPLASLVGNVVCCPQFSSLIHIFQGFFGMKSNNLVLSNAVADHCFSDIVSILASRGANNTIPTLCSIKSSNLTGGSCPVKNDSTFERTVNTSKLVEACRTVDPLKECCRPVCRPAIMDAALQISGRQMMINNDNMAGEMNHTDYLNDCKGVVYSYLSKQLSSEVANKAFRILSACKVNKVCPLTFKEPSDVIAVCKNVAAPSPTCCSSLNTYIAETQQKILITNKQAIICATQFGSMLRGGGVMTNVYELCDVDLKDFSIQAFGVQDAGCLLRSLPGDVIFDNSSGVSFTCDLSDNIAAPWPSSSSFTSLSFCAPEMSLPALPISQSLKNIGCNSGVGFLLVIFTFFVSIVVLRF</sequence>
<dbReference type="GO" id="GO:0005886">
    <property type="term" value="C:plasma membrane"/>
    <property type="evidence" value="ECO:0007669"/>
    <property type="project" value="TreeGrafter"/>
</dbReference>
<feature type="repeat" description="PPR" evidence="2">
    <location>
        <begin position="282"/>
        <end position="317"/>
    </location>
</feature>
<feature type="domain" description="At1g61900-like C-terminal" evidence="5">
    <location>
        <begin position="914"/>
        <end position="987"/>
    </location>
</feature>
<feature type="transmembrane region" description="Helical" evidence="3">
    <location>
        <begin position="1070"/>
        <end position="1088"/>
    </location>
</feature>
<feature type="repeat" description="PPR" evidence="2">
    <location>
        <begin position="353"/>
        <end position="387"/>
    </location>
</feature>
<feature type="repeat" description="PPR" evidence="2">
    <location>
        <begin position="142"/>
        <end position="176"/>
    </location>
</feature>
<dbReference type="InterPro" id="IPR040336">
    <property type="entry name" value="At1g61900-like"/>
</dbReference>
<evidence type="ECO:0000256" key="3">
    <source>
        <dbReference type="SAM" id="Phobius"/>
    </source>
</evidence>
<feature type="repeat" description="PPR" evidence="2">
    <location>
        <begin position="458"/>
        <end position="488"/>
    </location>
</feature>
<keyword evidence="7" id="KW-1185">Reference proteome</keyword>
<dbReference type="InterPro" id="IPR043891">
    <property type="entry name" value="SPARK"/>
</dbReference>
<dbReference type="Gramene" id="Psat07G0504200-T1">
    <property type="protein sequence ID" value="KAI5389597.1"/>
    <property type="gene ID" value="KIW84_075042"/>
</dbReference>
<dbReference type="PANTHER" id="PTHR33831">
    <property type="entry name" value="GPI-ANCHORED PROTEIN"/>
    <property type="match status" value="1"/>
</dbReference>
<keyword evidence="1" id="KW-0677">Repeat</keyword>
<evidence type="ECO:0000256" key="2">
    <source>
        <dbReference type="PROSITE-ProRule" id="PRU00708"/>
    </source>
</evidence>
<evidence type="ECO:0000313" key="6">
    <source>
        <dbReference type="EMBL" id="KAI5389597.1"/>
    </source>
</evidence>
<dbReference type="InterPro" id="IPR002885">
    <property type="entry name" value="PPR_rpt"/>
</dbReference>
<feature type="repeat" description="PPR" evidence="2">
    <location>
        <begin position="423"/>
        <end position="457"/>
    </location>
</feature>
<evidence type="ECO:0000259" key="5">
    <source>
        <dbReference type="Pfam" id="PF26584"/>
    </source>
</evidence>
<feature type="repeat" description="PPR" evidence="2">
    <location>
        <begin position="212"/>
        <end position="246"/>
    </location>
</feature>
<feature type="repeat" description="PPR" evidence="2">
    <location>
        <begin position="492"/>
        <end position="526"/>
    </location>
</feature>
<dbReference type="Pfam" id="PF13041">
    <property type="entry name" value="PPR_2"/>
    <property type="match status" value="4"/>
</dbReference>